<evidence type="ECO:0000256" key="3">
    <source>
        <dbReference type="ARBA" id="ARBA00023125"/>
    </source>
</evidence>
<feature type="compositionally biased region" description="Low complexity" evidence="7">
    <location>
        <begin position="366"/>
        <end position="377"/>
    </location>
</feature>
<feature type="domain" description="FHA" evidence="8">
    <location>
        <begin position="58"/>
        <end position="115"/>
    </location>
</feature>
<dbReference type="InterPro" id="IPR036388">
    <property type="entry name" value="WH-like_DNA-bd_sf"/>
</dbReference>
<dbReference type="InterPro" id="IPR030456">
    <property type="entry name" value="TF_fork_head_CS_2"/>
</dbReference>
<dbReference type="Pfam" id="PF00498">
    <property type="entry name" value="FHA"/>
    <property type="match status" value="1"/>
</dbReference>
<evidence type="ECO:0000313" key="11">
    <source>
        <dbReference type="Proteomes" id="UP000193560"/>
    </source>
</evidence>
<feature type="compositionally biased region" description="Basic and acidic residues" evidence="7">
    <location>
        <begin position="627"/>
        <end position="636"/>
    </location>
</feature>
<comment type="caution">
    <text evidence="10">The sequence shown here is derived from an EMBL/GenBank/DDBJ whole genome shotgun (WGS) entry which is preliminary data.</text>
</comment>
<dbReference type="SMART" id="SM00339">
    <property type="entry name" value="FH"/>
    <property type="match status" value="1"/>
</dbReference>
<dbReference type="PANTHER" id="PTHR45881">
    <property type="entry name" value="CHECKPOINT SUPPRESSOR 1-LIKE, ISOFORM A-RELATED"/>
    <property type="match status" value="1"/>
</dbReference>
<proteinExistence type="predicted"/>
<dbReference type="FunFam" id="1.10.10.10:FF:000030">
    <property type="entry name" value="Forkhead box protein K2"/>
    <property type="match status" value="1"/>
</dbReference>
<feature type="region of interest" description="Disordered" evidence="7">
    <location>
        <begin position="156"/>
        <end position="209"/>
    </location>
</feature>
<feature type="compositionally biased region" description="Polar residues" evidence="7">
    <location>
        <begin position="493"/>
        <end position="519"/>
    </location>
</feature>
<dbReference type="PRINTS" id="PR00053">
    <property type="entry name" value="FORKHEAD"/>
</dbReference>
<dbReference type="CDD" id="cd20024">
    <property type="entry name" value="FH_FOXJ2-like"/>
    <property type="match status" value="1"/>
</dbReference>
<feature type="compositionally biased region" description="Low complexity" evidence="7">
    <location>
        <begin position="11"/>
        <end position="33"/>
    </location>
</feature>
<accession>A0A1X2IGF5</accession>
<dbReference type="OrthoDB" id="5954824at2759"/>
<name>A0A1X2IGF5_9FUNG</name>
<feature type="compositionally biased region" description="Polar residues" evidence="7">
    <location>
        <begin position="596"/>
        <end position="626"/>
    </location>
</feature>
<sequence length="636" mass="67696">MTPLDTSDPHTTLTAMTSTTTTTSTVSASPNAAPSAPVQAYAKLEGEDFCYYIRTLQVTLGRKAAASTPNNVDIPLGNTKSVSRHHARLFYNFTTQRFEMMVFGKNGALVNERFVECGATVPLENRTKIQIGDVAFVFLLPRLMDLDDKVNNGAEHGSVVNANGSGDKERRVGGGSEGDYISTPRQLQKNGGGSDRSTTSTTAATSVTSGIESSLSDDLGATYSPIPGSYNDKNIKPPYSYAAIIAQAINSCTEKKMTLSSIYAYITHQYPYYQMTQNGWQNSIRHNLSLNKAFIKVPRQKDEPGKGAFWAIDPNVDPQFLNGIYKRNKRSSPQQKPISGDSSNNDSTPTTTAVNTPAPGNDDDLPSSPATSTSTEPPQKRIKTEQAPLSSPISSSLLGNDVNMEQTHATEIKNEQDDIVKMEATENTKADASPPPISSLPPPPPFPPSSSSISSSSTVNTSEVNQTHTKDISSPPPPPPPVTTTAIIPPGQMPSSASASQTPADTVPSSIQPQSTNSAAPVMQTQLQIQLQQTIRQHLLDPVRNPLPPSIAQLLPQAIAQLPPALRTQLSATLQAALSAHQTQQQQLGNALATPTHASPSTPSESSALPATSISDRSSSPPQATDSTEKSANEKS</sequence>
<dbReference type="SMART" id="SM00240">
    <property type="entry name" value="FHA"/>
    <property type="match status" value="1"/>
</dbReference>
<organism evidence="10 11">
    <name type="scientific">Absidia repens</name>
    <dbReference type="NCBI Taxonomy" id="90262"/>
    <lineage>
        <taxon>Eukaryota</taxon>
        <taxon>Fungi</taxon>
        <taxon>Fungi incertae sedis</taxon>
        <taxon>Mucoromycota</taxon>
        <taxon>Mucoromycotina</taxon>
        <taxon>Mucoromycetes</taxon>
        <taxon>Mucorales</taxon>
        <taxon>Cunninghamellaceae</taxon>
        <taxon>Absidia</taxon>
    </lineage>
</organism>
<dbReference type="STRING" id="90262.A0A1X2IGF5"/>
<evidence type="ECO:0000259" key="9">
    <source>
        <dbReference type="PROSITE" id="PS50039"/>
    </source>
</evidence>
<comment type="subcellular location">
    <subcellularLocation>
        <location evidence="1 6">Nucleus</location>
    </subcellularLocation>
</comment>
<dbReference type="Pfam" id="PF00250">
    <property type="entry name" value="Forkhead"/>
    <property type="match status" value="1"/>
</dbReference>
<evidence type="ECO:0000256" key="6">
    <source>
        <dbReference type="PROSITE-ProRule" id="PRU00089"/>
    </source>
</evidence>
<feature type="region of interest" description="Disordered" evidence="7">
    <location>
        <begin position="1"/>
        <end position="33"/>
    </location>
</feature>
<dbReference type="SUPFAM" id="SSF46785">
    <property type="entry name" value="Winged helix' DNA-binding domain"/>
    <property type="match status" value="1"/>
</dbReference>
<dbReference type="InterPro" id="IPR018122">
    <property type="entry name" value="TF_fork_head_CS_1"/>
</dbReference>
<keyword evidence="2" id="KW-0805">Transcription regulation</keyword>
<dbReference type="GO" id="GO:0000981">
    <property type="term" value="F:DNA-binding transcription factor activity, RNA polymerase II-specific"/>
    <property type="evidence" value="ECO:0007669"/>
    <property type="project" value="TreeGrafter"/>
</dbReference>
<feature type="DNA-binding region" description="Fork-head" evidence="6">
    <location>
        <begin position="236"/>
        <end position="330"/>
    </location>
</feature>
<dbReference type="PROSITE" id="PS00658">
    <property type="entry name" value="FORK_HEAD_2"/>
    <property type="match status" value="1"/>
</dbReference>
<keyword evidence="3 6" id="KW-0238">DNA-binding</keyword>
<feature type="compositionally biased region" description="Pro residues" evidence="7">
    <location>
        <begin position="433"/>
        <end position="448"/>
    </location>
</feature>
<dbReference type="Proteomes" id="UP000193560">
    <property type="component" value="Unassembled WGS sequence"/>
</dbReference>
<keyword evidence="4" id="KW-0804">Transcription</keyword>
<evidence type="ECO:0000256" key="4">
    <source>
        <dbReference type="ARBA" id="ARBA00023163"/>
    </source>
</evidence>
<dbReference type="PANTHER" id="PTHR45881:SF1">
    <property type="entry name" value="FORK HEAD PROTEIN HOMOLOG 2"/>
    <property type="match status" value="1"/>
</dbReference>
<keyword evidence="5 6" id="KW-0539">Nucleus</keyword>
<dbReference type="AlphaFoldDB" id="A0A1X2IGF5"/>
<dbReference type="EMBL" id="MCGE01000011">
    <property type="protein sequence ID" value="ORZ16231.1"/>
    <property type="molecule type" value="Genomic_DNA"/>
</dbReference>
<feature type="compositionally biased region" description="Low complexity" evidence="7">
    <location>
        <begin position="388"/>
        <end position="398"/>
    </location>
</feature>
<dbReference type="InterPro" id="IPR001766">
    <property type="entry name" value="Fork_head_dom"/>
</dbReference>
<evidence type="ECO:0000313" key="10">
    <source>
        <dbReference type="EMBL" id="ORZ16231.1"/>
    </source>
</evidence>
<dbReference type="InterPro" id="IPR008984">
    <property type="entry name" value="SMAD_FHA_dom_sf"/>
</dbReference>
<dbReference type="PROSITE" id="PS50006">
    <property type="entry name" value="FHA_DOMAIN"/>
    <property type="match status" value="1"/>
</dbReference>
<evidence type="ECO:0000256" key="5">
    <source>
        <dbReference type="ARBA" id="ARBA00023242"/>
    </source>
</evidence>
<dbReference type="CDD" id="cd22701">
    <property type="entry name" value="FHA_FKH1-like"/>
    <property type="match status" value="1"/>
</dbReference>
<dbReference type="PROSITE" id="PS50039">
    <property type="entry name" value="FORK_HEAD_3"/>
    <property type="match status" value="1"/>
</dbReference>
<gene>
    <name evidence="10" type="ORF">BCR42DRAFT_414609</name>
</gene>
<evidence type="ECO:0000256" key="1">
    <source>
        <dbReference type="ARBA" id="ARBA00004123"/>
    </source>
</evidence>
<dbReference type="SUPFAM" id="SSF49879">
    <property type="entry name" value="SMAD/FHA domain"/>
    <property type="match status" value="1"/>
</dbReference>
<dbReference type="Gene3D" id="2.60.200.20">
    <property type="match status" value="1"/>
</dbReference>
<feature type="domain" description="Fork-head" evidence="9">
    <location>
        <begin position="236"/>
        <end position="330"/>
    </location>
</feature>
<feature type="compositionally biased region" description="Polar residues" evidence="7">
    <location>
        <begin position="458"/>
        <end position="467"/>
    </location>
</feature>
<evidence type="ECO:0000259" key="8">
    <source>
        <dbReference type="PROSITE" id="PS50006"/>
    </source>
</evidence>
<dbReference type="GO" id="GO:0000978">
    <property type="term" value="F:RNA polymerase II cis-regulatory region sequence-specific DNA binding"/>
    <property type="evidence" value="ECO:0007669"/>
    <property type="project" value="TreeGrafter"/>
</dbReference>
<evidence type="ECO:0000256" key="2">
    <source>
        <dbReference type="ARBA" id="ARBA00023015"/>
    </source>
</evidence>
<feature type="region of interest" description="Disordered" evidence="7">
    <location>
        <begin position="328"/>
        <end position="523"/>
    </location>
</feature>
<dbReference type="InterPro" id="IPR036390">
    <property type="entry name" value="WH_DNA-bd_sf"/>
</dbReference>
<dbReference type="Gene3D" id="1.10.10.10">
    <property type="entry name" value="Winged helix-like DNA-binding domain superfamily/Winged helix DNA-binding domain"/>
    <property type="match status" value="1"/>
</dbReference>
<feature type="compositionally biased region" description="Low complexity" evidence="7">
    <location>
        <begin position="339"/>
        <end position="359"/>
    </location>
</feature>
<dbReference type="PROSITE" id="PS00657">
    <property type="entry name" value="FORK_HEAD_1"/>
    <property type="match status" value="1"/>
</dbReference>
<evidence type="ECO:0000256" key="7">
    <source>
        <dbReference type="SAM" id="MobiDB-lite"/>
    </source>
</evidence>
<reference evidence="10 11" key="1">
    <citation type="submission" date="2016-07" db="EMBL/GenBank/DDBJ databases">
        <title>Pervasive Adenine N6-methylation of Active Genes in Fungi.</title>
        <authorList>
            <consortium name="DOE Joint Genome Institute"/>
            <person name="Mondo S.J."/>
            <person name="Dannebaum R.O."/>
            <person name="Kuo R.C."/>
            <person name="Labutti K."/>
            <person name="Haridas S."/>
            <person name="Kuo A."/>
            <person name="Salamov A."/>
            <person name="Ahrendt S.R."/>
            <person name="Lipzen A."/>
            <person name="Sullivan W."/>
            <person name="Andreopoulos W.B."/>
            <person name="Clum A."/>
            <person name="Lindquist E."/>
            <person name="Daum C."/>
            <person name="Ramamoorthy G.K."/>
            <person name="Gryganskyi A."/>
            <person name="Culley D."/>
            <person name="Magnuson J.K."/>
            <person name="James T.Y."/>
            <person name="O'Malley M.A."/>
            <person name="Stajich J.E."/>
            <person name="Spatafora J.W."/>
            <person name="Visel A."/>
            <person name="Grigoriev I.V."/>
        </authorList>
    </citation>
    <scope>NUCLEOTIDE SEQUENCE [LARGE SCALE GENOMIC DNA]</scope>
    <source>
        <strain evidence="10 11">NRRL 1336</strain>
    </source>
</reference>
<dbReference type="GO" id="GO:0005634">
    <property type="term" value="C:nucleus"/>
    <property type="evidence" value="ECO:0007669"/>
    <property type="project" value="UniProtKB-SubCell"/>
</dbReference>
<feature type="region of interest" description="Disordered" evidence="7">
    <location>
        <begin position="585"/>
        <end position="636"/>
    </location>
</feature>
<dbReference type="InterPro" id="IPR000253">
    <property type="entry name" value="FHA_dom"/>
</dbReference>
<protein>
    <submittedName>
        <fullName evidence="10">Fork head domain-domain-containing protein</fullName>
    </submittedName>
</protein>
<feature type="compositionally biased region" description="Basic and acidic residues" evidence="7">
    <location>
        <begin position="408"/>
        <end position="429"/>
    </location>
</feature>
<keyword evidence="11" id="KW-1185">Reference proteome</keyword>
<feature type="compositionally biased region" description="Low complexity" evidence="7">
    <location>
        <begin position="197"/>
        <end position="209"/>
    </location>
</feature>